<keyword evidence="1" id="KW-0472">Membrane</keyword>
<reference evidence="3" key="2">
    <citation type="submission" date="2020-02" db="EMBL/GenBank/DDBJ databases">
        <title>Unexpected conservation and global transmission of agrobacterial virulence plasmids.</title>
        <authorList>
            <person name="Weisberg A.J."/>
            <person name="Davis E.W. II"/>
            <person name="Tabima J.R."/>
            <person name="Belcher M.S."/>
            <person name="Miller M."/>
            <person name="Kuo C.-H."/>
            <person name="Loper J.E."/>
            <person name="Grunwald N.J."/>
            <person name="Putnam M.L."/>
            <person name="Chang J.H."/>
        </authorList>
    </citation>
    <scope>NUCLEOTIDE SEQUENCE</scope>
    <source>
        <strain evidence="3">W2/73</strain>
    </source>
</reference>
<feature type="transmembrane region" description="Helical" evidence="1">
    <location>
        <begin position="122"/>
        <end position="142"/>
    </location>
</feature>
<feature type="transmembrane region" description="Helical" evidence="1">
    <location>
        <begin position="12"/>
        <end position="34"/>
    </location>
</feature>
<dbReference type="KEGG" id="arui:G6M88_15765"/>
<name>A0AAE7R676_9HYPH</name>
<proteinExistence type="predicted"/>
<dbReference type="AlphaFoldDB" id="A0AAE7R676"/>
<feature type="transmembrane region" description="Helical" evidence="1">
    <location>
        <begin position="83"/>
        <end position="102"/>
    </location>
</feature>
<evidence type="ECO:0000313" key="2">
    <source>
        <dbReference type="EMBL" id="NTF38176.1"/>
    </source>
</evidence>
<keyword evidence="1" id="KW-1133">Transmembrane helix</keyword>
<protein>
    <submittedName>
        <fullName evidence="3">Uncharacterized protein</fullName>
    </submittedName>
</protein>
<evidence type="ECO:0000256" key="1">
    <source>
        <dbReference type="SAM" id="Phobius"/>
    </source>
</evidence>
<keyword evidence="5" id="KW-1185">Reference proteome</keyword>
<dbReference type="Proteomes" id="UP000663912">
    <property type="component" value="Chromosome 2"/>
</dbReference>
<feature type="transmembrane region" description="Helical" evidence="1">
    <location>
        <begin position="54"/>
        <end position="76"/>
    </location>
</feature>
<evidence type="ECO:0000313" key="5">
    <source>
        <dbReference type="Proteomes" id="UP000822331"/>
    </source>
</evidence>
<keyword evidence="1" id="KW-0812">Transmembrane</keyword>
<gene>
    <name evidence="2" type="ORF">G6L72_15855</name>
    <name evidence="3" type="ORF">G6M88_15765</name>
</gene>
<reference evidence="2 5" key="1">
    <citation type="journal article" date="2020" name="Science">
        <title>Unexpected conservation and global transmission of agrobacterial virulence plasmids.</title>
        <authorList>
            <person name="Weisberg A.J."/>
            <person name="Davis E.W. 2nd"/>
            <person name="Tabima J."/>
            <person name="Belcher M.S."/>
            <person name="Miller M."/>
            <person name="Kuo C.H."/>
            <person name="Loper J.E."/>
            <person name="Grunwald N.J."/>
            <person name="Putnam M.L."/>
            <person name="Chang J.H."/>
        </authorList>
    </citation>
    <scope>NUCLEOTIDE SEQUENCE [LARGE SCALE GENOMIC DNA]</scope>
    <source>
        <strain evidence="2 5">A19/93</strain>
    </source>
</reference>
<organism evidence="3 4">
    <name type="scientific">Agrobacterium rubi</name>
    <dbReference type="NCBI Taxonomy" id="28099"/>
    <lineage>
        <taxon>Bacteria</taxon>
        <taxon>Pseudomonadati</taxon>
        <taxon>Pseudomonadota</taxon>
        <taxon>Alphaproteobacteria</taxon>
        <taxon>Hyphomicrobiales</taxon>
        <taxon>Rhizobiaceae</taxon>
        <taxon>Rhizobium/Agrobacterium group</taxon>
        <taxon>Agrobacterium</taxon>
    </lineage>
</organism>
<dbReference type="EMBL" id="JAAMCP010000009">
    <property type="protein sequence ID" value="NTF38176.1"/>
    <property type="molecule type" value="Genomic_DNA"/>
</dbReference>
<evidence type="ECO:0000313" key="4">
    <source>
        <dbReference type="Proteomes" id="UP000663912"/>
    </source>
</evidence>
<dbReference type="EMBL" id="CP049207">
    <property type="protein sequence ID" value="QTG01919.1"/>
    <property type="molecule type" value="Genomic_DNA"/>
</dbReference>
<dbReference type="RefSeq" id="WP_141680794.1">
    <property type="nucleotide sequence ID" value="NZ_CP049207.1"/>
</dbReference>
<evidence type="ECO:0000313" key="3">
    <source>
        <dbReference type="EMBL" id="QTG01919.1"/>
    </source>
</evidence>
<accession>A0AAE7R676</accession>
<sequence length="152" mass="17111">MIEKILNASARFILAYMMALLLGAVVVFFIPYVITVFDGSPSSEFDPLGALVMFGVMLVYGLMITLTPAIIFFIISRFVRLTLVNYLLLGFLMAICTTYSFGKMALMPSEEFKFTTEMGWRYVRAFVLFLPASLVGATVFYWQAQKNSETSL</sequence>
<dbReference type="Proteomes" id="UP000822331">
    <property type="component" value="Unassembled WGS sequence"/>
</dbReference>